<evidence type="ECO:0000256" key="1">
    <source>
        <dbReference type="SAM" id="MobiDB-lite"/>
    </source>
</evidence>
<comment type="caution">
    <text evidence="2">The sequence shown here is derived from an EMBL/GenBank/DDBJ whole genome shotgun (WGS) entry which is preliminary data.</text>
</comment>
<sequence>MEFYPDPGEGIDRRADIESISAKAIKLCYDKHVSFFEPIEKAAKLGPLPGGDASRDRFRDDPIRPDGETGGPDLSDLILGGLLDRRDAGI</sequence>
<proteinExistence type="predicted"/>
<dbReference type="EMBL" id="BANC01000076">
    <property type="protein sequence ID" value="GAN81124.1"/>
    <property type="molecule type" value="Genomic_DNA"/>
</dbReference>
<name>A0A0D6PK44_9PROT</name>
<reference evidence="2 3" key="1">
    <citation type="submission" date="2012-11" db="EMBL/GenBank/DDBJ databases">
        <title>Whole genome sequence of Acidocella aminolytica 101 = DSM 11237.</title>
        <authorList>
            <person name="Azuma Y."/>
            <person name="Higashiura N."/>
            <person name="Hirakawa H."/>
            <person name="Matsushita K."/>
        </authorList>
    </citation>
    <scope>NUCLEOTIDE SEQUENCE [LARGE SCALE GENOMIC DNA]</scope>
    <source>
        <strain evidence="3">101 / DSM 11237</strain>
    </source>
</reference>
<evidence type="ECO:0000313" key="2">
    <source>
        <dbReference type="EMBL" id="GAN81124.1"/>
    </source>
</evidence>
<dbReference type="AlphaFoldDB" id="A0A0D6PK44"/>
<accession>A0A0D6PK44</accession>
<feature type="region of interest" description="Disordered" evidence="1">
    <location>
        <begin position="43"/>
        <end position="78"/>
    </location>
</feature>
<organism evidence="2 3">
    <name type="scientific">Acidocella aminolytica 101 = DSM 11237</name>
    <dbReference type="NCBI Taxonomy" id="1120923"/>
    <lineage>
        <taxon>Bacteria</taxon>
        <taxon>Pseudomonadati</taxon>
        <taxon>Pseudomonadota</taxon>
        <taxon>Alphaproteobacteria</taxon>
        <taxon>Acetobacterales</taxon>
        <taxon>Acidocellaceae</taxon>
        <taxon>Acidocella</taxon>
    </lineage>
</organism>
<gene>
    <name evidence="2" type="ORF">Aam_078_001</name>
</gene>
<protein>
    <submittedName>
        <fullName evidence="2">Uncharacterized protein</fullName>
    </submittedName>
</protein>
<evidence type="ECO:0000313" key="3">
    <source>
        <dbReference type="Proteomes" id="UP000032668"/>
    </source>
</evidence>
<feature type="compositionally biased region" description="Basic and acidic residues" evidence="1">
    <location>
        <begin position="53"/>
        <end position="67"/>
    </location>
</feature>
<keyword evidence="3" id="KW-1185">Reference proteome</keyword>
<dbReference type="Proteomes" id="UP000032668">
    <property type="component" value="Unassembled WGS sequence"/>
</dbReference>